<proteinExistence type="predicted"/>
<reference evidence="1 2" key="1">
    <citation type="submission" date="2015-02" db="EMBL/GenBank/DDBJ databases">
        <title>Draft genome sequences of ten Microbacterium spp. with emphasis on heavy metal contaminated environments.</title>
        <authorList>
            <person name="Corretto E."/>
        </authorList>
    </citation>
    <scope>NUCLEOTIDE SEQUENCE [LARGE SCALE GENOMIC DNA]</scope>
    <source>
        <strain evidence="1 2">DSM 8608</strain>
    </source>
</reference>
<evidence type="ECO:0000313" key="1">
    <source>
        <dbReference type="EMBL" id="KJL42889.1"/>
    </source>
</evidence>
<dbReference type="Proteomes" id="UP000034098">
    <property type="component" value="Unassembled WGS sequence"/>
</dbReference>
<dbReference type="PANTHER" id="PTHR34846:SF5">
    <property type="entry name" value="CARBOXYMUCONOLACTONE DECARBOXYLASE-LIKE DOMAIN-CONTAINING PROTEIN"/>
    <property type="match status" value="1"/>
</dbReference>
<evidence type="ECO:0000313" key="2">
    <source>
        <dbReference type="Proteomes" id="UP000034098"/>
    </source>
</evidence>
<organism evidence="1 2">
    <name type="scientific">Microbacterium trichothecenolyticum</name>
    <name type="common">Aureobacterium trichothecenolyticum</name>
    <dbReference type="NCBI Taxonomy" id="69370"/>
    <lineage>
        <taxon>Bacteria</taxon>
        <taxon>Bacillati</taxon>
        <taxon>Actinomycetota</taxon>
        <taxon>Actinomycetes</taxon>
        <taxon>Micrococcales</taxon>
        <taxon>Microbacteriaceae</taxon>
        <taxon>Microbacterium</taxon>
    </lineage>
</organism>
<comment type="caution">
    <text evidence="1">The sequence shown here is derived from an EMBL/GenBank/DDBJ whole genome shotgun (WGS) entry which is preliminary data.</text>
</comment>
<name>A0A0M2HDV1_MICTR</name>
<sequence>MPPRVPPLRPEELSPAQADLYGAIAGGPRAQGPQHFALTRPDGSLRGPFNALLLAPDLGGALQHVGSAIRYRGALTERAREIAILLVAAHWDSAFEREAHEAVGAAVGLGDAELAALRRGDITPFEGDEGLVGAVTLQLVGGDLDDELWDAASVALGAAVVFELTTLVGYYATLALQLRAFRVDS</sequence>
<dbReference type="PATRIC" id="fig|69370.6.peg.1886"/>
<evidence type="ECO:0008006" key="3">
    <source>
        <dbReference type="Google" id="ProtNLM"/>
    </source>
</evidence>
<dbReference type="RefSeq" id="WP_045298551.1">
    <property type="nucleotide sequence ID" value="NZ_JYJA01000033.1"/>
</dbReference>
<dbReference type="InterPro" id="IPR029032">
    <property type="entry name" value="AhpD-like"/>
</dbReference>
<keyword evidence="2" id="KW-1185">Reference proteome</keyword>
<dbReference type="SUPFAM" id="SSF69118">
    <property type="entry name" value="AhpD-like"/>
    <property type="match status" value="1"/>
</dbReference>
<protein>
    <recommendedName>
        <fullName evidence="3">4-carboxymuconolactone decarboxylase</fullName>
    </recommendedName>
</protein>
<gene>
    <name evidence="1" type="ORF">RS82_01854</name>
</gene>
<dbReference type="Gene3D" id="1.20.1290.10">
    <property type="entry name" value="AhpD-like"/>
    <property type="match status" value="1"/>
</dbReference>
<dbReference type="AlphaFoldDB" id="A0A0M2HDV1"/>
<dbReference type="PANTHER" id="PTHR34846">
    <property type="entry name" value="4-CARBOXYMUCONOLACTONE DECARBOXYLASE FAMILY PROTEIN (AFU_ORTHOLOGUE AFUA_6G11590)"/>
    <property type="match status" value="1"/>
</dbReference>
<dbReference type="OrthoDB" id="949132at2"/>
<accession>A0A0M2HDV1</accession>
<dbReference type="EMBL" id="JYJA01000033">
    <property type="protein sequence ID" value="KJL42889.1"/>
    <property type="molecule type" value="Genomic_DNA"/>
</dbReference>